<reference evidence="1 2" key="1">
    <citation type="journal article" date="2018" name="Sci. Rep.">
        <title>Genomic signatures of local adaptation to the degree of environmental predictability in rotifers.</title>
        <authorList>
            <person name="Franch-Gras L."/>
            <person name="Hahn C."/>
            <person name="Garcia-Roger E.M."/>
            <person name="Carmona M.J."/>
            <person name="Serra M."/>
            <person name="Gomez A."/>
        </authorList>
    </citation>
    <scope>NUCLEOTIDE SEQUENCE [LARGE SCALE GENOMIC DNA]</scope>
    <source>
        <strain evidence="1">HYR1</strain>
    </source>
</reference>
<name>A0A3M7Q658_BRAPC</name>
<organism evidence="1 2">
    <name type="scientific">Brachionus plicatilis</name>
    <name type="common">Marine rotifer</name>
    <name type="synonym">Brachionus muelleri</name>
    <dbReference type="NCBI Taxonomy" id="10195"/>
    <lineage>
        <taxon>Eukaryota</taxon>
        <taxon>Metazoa</taxon>
        <taxon>Spiralia</taxon>
        <taxon>Gnathifera</taxon>
        <taxon>Rotifera</taxon>
        <taxon>Eurotatoria</taxon>
        <taxon>Monogononta</taxon>
        <taxon>Pseudotrocha</taxon>
        <taxon>Ploima</taxon>
        <taxon>Brachionidae</taxon>
        <taxon>Brachionus</taxon>
    </lineage>
</organism>
<sequence length="61" mass="7283">MRPNLFIKFTQYFRNNPFALVSLRNNTLDLESILITFRYLLELHKDLLEIGKLLIICSKKL</sequence>
<evidence type="ECO:0000313" key="2">
    <source>
        <dbReference type="Proteomes" id="UP000276133"/>
    </source>
</evidence>
<keyword evidence="2" id="KW-1185">Reference proteome</keyword>
<comment type="caution">
    <text evidence="1">The sequence shown here is derived from an EMBL/GenBank/DDBJ whole genome shotgun (WGS) entry which is preliminary data.</text>
</comment>
<protein>
    <submittedName>
        <fullName evidence="1">Uncharacterized protein</fullName>
    </submittedName>
</protein>
<evidence type="ECO:0000313" key="1">
    <source>
        <dbReference type="EMBL" id="RNA06907.1"/>
    </source>
</evidence>
<gene>
    <name evidence="1" type="ORF">BpHYR1_017232</name>
</gene>
<dbReference type="EMBL" id="REGN01007231">
    <property type="protein sequence ID" value="RNA06907.1"/>
    <property type="molecule type" value="Genomic_DNA"/>
</dbReference>
<dbReference type="Proteomes" id="UP000276133">
    <property type="component" value="Unassembled WGS sequence"/>
</dbReference>
<accession>A0A3M7Q658</accession>
<dbReference type="AlphaFoldDB" id="A0A3M7Q658"/>
<proteinExistence type="predicted"/>